<accession>A0A1H1H568</accession>
<feature type="region of interest" description="Disordered" evidence="1">
    <location>
        <begin position="74"/>
        <end position="137"/>
    </location>
</feature>
<evidence type="ECO:0000313" key="6">
    <source>
        <dbReference type="Proteomes" id="UP000317267"/>
    </source>
</evidence>
<feature type="signal peptide" evidence="2">
    <location>
        <begin position="1"/>
        <end position="25"/>
    </location>
</feature>
<keyword evidence="5" id="KW-1185">Reference proteome</keyword>
<feature type="chain" id="PRO_5044371482" evidence="2">
    <location>
        <begin position="26"/>
        <end position="154"/>
    </location>
</feature>
<evidence type="ECO:0000313" key="3">
    <source>
        <dbReference type="EMBL" id="SDR20590.1"/>
    </source>
</evidence>
<reference evidence="3 5" key="1">
    <citation type="submission" date="2016-10" db="EMBL/GenBank/DDBJ databases">
        <authorList>
            <person name="Varghese N."/>
            <person name="Submissions S."/>
        </authorList>
    </citation>
    <scope>NUCLEOTIDE SEQUENCE [LARGE SCALE GENOMIC DNA]</scope>
    <source>
        <strain evidence="3 5">BS2976</strain>
    </source>
</reference>
<proteinExistence type="predicted"/>
<name>A0A1H1H568_9PSED</name>
<evidence type="ECO:0000256" key="1">
    <source>
        <dbReference type="SAM" id="MobiDB-lite"/>
    </source>
</evidence>
<evidence type="ECO:0000313" key="5">
    <source>
        <dbReference type="Proteomes" id="UP000198740"/>
    </source>
</evidence>
<sequence>MLSVRKRSWMVVVGVMGLLAGTAQAGSPVKWGDFSASAGDRLTGASLEAGNQYVLKTSSISVGDIEQLQAAQKRTDSEVQGLKSKLEGQDRAFDELKRKDGSSSSSSDSQLASLKRTVEDQKSTIERQKSDIDGLKRSLDDLKRSVDTLSSKVK</sequence>
<evidence type="ECO:0000313" key="4">
    <source>
        <dbReference type="EMBL" id="TWR67224.1"/>
    </source>
</evidence>
<gene>
    <name evidence="4" type="ORF">FIV39_11035</name>
    <name evidence="3" type="ORF">SAMN04490186_3991</name>
</gene>
<evidence type="ECO:0000256" key="2">
    <source>
        <dbReference type="SAM" id="SignalP"/>
    </source>
</evidence>
<protein>
    <submittedName>
        <fullName evidence="4">Uncharacterized protein</fullName>
    </submittedName>
</protein>
<feature type="compositionally biased region" description="Basic and acidic residues" evidence="1">
    <location>
        <begin position="84"/>
        <end position="101"/>
    </location>
</feature>
<dbReference type="EMBL" id="VFES01000005">
    <property type="protein sequence ID" value="TWR67224.1"/>
    <property type="molecule type" value="Genomic_DNA"/>
</dbReference>
<dbReference type="Proteomes" id="UP000317267">
    <property type="component" value="Unassembled WGS sequence"/>
</dbReference>
<comment type="caution">
    <text evidence="4">The sequence shown here is derived from an EMBL/GenBank/DDBJ whole genome shotgun (WGS) entry which is preliminary data.</text>
</comment>
<dbReference type="OrthoDB" id="6906036at2"/>
<dbReference type="Proteomes" id="UP000198740">
    <property type="component" value="Unassembled WGS sequence"/>
</dbReference>
<feature type="compositionally biased region" description="Basic and acidic residues" evidence="1">
    <location>
        <begin position="116"/>
        <end position="137"/>
    </location>
</feature>
<dbReference type="AlphaFoldDB" id="A0A1H1H568"/>
<dbReference type="EMBL" id="FNKM01000002">
    <property type="protein sequence ID" value="SDR20590.1"/>
    <property type="molecule type" value="Genomic_DNA"/>
</dbReference>
<keyword evidence="2" id="KW-0732">Signal</keyword>
<reference evidence="4 6" key="2">
    <citation type="submission" date="2019-06" db="EMBL/GenBank/DDBJ databases">
        <title>Pseudomonas bimorpha sp. nov. isolated from bovine raw milk and skim milk concentrate.</title>
        <authorList>
            <person name="Hofmann K."/>
            <person name="Huptas C."/>
            <person name="Doll E."/>
            <person name="Scherer S."/>
            <person name="Wenning M."/>
        </authorList>
    </citation>
    <scope>NUCLEOTIDE SEQUENCE [LARGE SCALE GENOMIC DNA]</scope>
    <source>
        <strain evidence="4 6">DSM 17515</strain>
    </source>
</reference>
<organism evidence="4 6">
    <name type="scientific">Pseudomonas grimontii</name>
    <dbReference type="NCBI Taxonomy" id="129847"/>
    <lineage>
        <taxon>Bacteria</taxon>
        <taxon>Pseudomonadati</taxon>
        <taxon>Pseudomonadota</taxon>
        <taxon>Gammaproteobacteria</taxon>
        <taxon>Pseudomonadales</taxon>
        <taxon>Pseudomonadaceae</taxon>
        <taxon>Pseudomonas</taxon>
    </lineage>
</organism>
<dbReference type="RefSeq" id="WP_090403942.1">
    <property type="nucleotide sequence ID" value="NZ_CAUSAB010000004.1"/>
</dbReference>